<dbReference type="EMBL" id="CAJVPU010031817">
    <property type="protein sequence ID" value="CAG8717922.1"/>
    <property type="molecule type" value="Genomic_DNA"/>
</dbReference>
<proteinExistence type="predicted"/>
<dbReference type="Proteomes" id="UP000789702">
    <property type="component" value="Unassembled WGS sequence"/>
</dbReference>
<evidence type="ECO:0000313" key="1">
    <source>
        <dbReference type="EMBL" id="CAG8717922.1"/>
    </source>
</evidence>
<organism evidence="1 2">
    <name type="scientific">Dentiscutata heterogama</name>
    <dbReference type="NCBI Taxonomy" id="1316150"/>
    <lineage>
        <taxon>Eukaryota</taxon>
        <taxon>Fungi</taxon>
        <taxon>Fungi incertae sedis</taxon>
        <taxon>Mucoromycota</taxon>
        <taxon>Glomeromycotina</taxon>
        <taxon>Glomeromycetes</taxon>
        <taxon>Diversisporales</taxon>
        <taxon>Gigasporaceae</taxon>
        <taxon>Dentiscutata</taxon>
    </lineage>
</organism>
<reference evidence="1" key="1">
    <citation type="submission" date="2021-06" db="EMBL/GenBank/DDBJ databases">
        <authorList>
            <person name="Kallberg Y."/>
            <person name="Tangrot J."/>
            <person name="Rosling A."/>
        </authorList>
    </citation>
    <scope>NUCLEOTIDE SEQUENCE</scope>
    <source>
        <strain evidence="1">IL203A</strain>
    </source>
</reference>
<protein>
    <submittedName>
        <fullName evidence="1">15378_t:CDS:1</fullName>
    </submittedName>
</protein>
<accession>A0ACA9PN43</accession>
<gene>
    <name evidence="1" type="ORF">DHETER_LOCUS12657</name>
</gene>
<keyword evidence="2" id="KW-1185">Reference proteome</keyword>
<feature type="non-terminal residue" evidence="1">
    <location>
        <position position="1"/>
    </location>
</feature>
<comment type="caution">
    <text evidence="1">The sequence shown here is derived from an EMBL/GenBank/DDBJ whole genome shotgun (WGS) entry which is preliminary data.</text>
</comment>
<sequence length="112" mass="12213">GSEKISPIILLDLALAISVFAFLVTDRGGINNLAFDLLDCYFSSSIYKEVKEDSGVVGAVIEEIENSLNVIDTLLLCCAVELLLSIISDDLQDANPLLSINLLILWEFVIPK</sequence>
<evidence type="ECO:0000313" key="2">
    <source>
        <dbReference type="Proteomes" id="UP000789702"/>
    </source>
</evidence>
<name>A0ACA9PN43_9GLOM</name>